<sequence>MNLTLFLTLFLAWPANPASTWPALRSTSCDARLQPHPAYRRLGPDAGTRRTAYRPLAEAGLPLGEAEALALHTRQQKP</sequence>
<comment type="caution">
    <text evidence="2">The sequence shown here is derived from an EMBL/GenBank/DDBJ whole genome shotgun (WGS) entry which is preliminary data.</text>
</comment>
<protein>
    <submittedName>
        <fullName evidence="2">Uncharacterized protein</fullName>
    </submittedName>
</protein>
<keyword evidence="3" id="KW-1185">Reference proteome</keyword>
<gene>
    <name evidence="2" type="ORF">AB6713_15770</name>
</gene>
<proteinExistence type="predicted"/>
<evidence type="ECO:0000313" key="3">
    <source>
        <dbReference type="Proteomes" id="UP001566331"/>
    </source>
</evidence>
<dbReference type="EMBL" id="JBFWIC010000026">
    <property type="protein sequence ID" value="MEZ0476058.1"/>
    <property type="molecule type" value="Genomic_DNA"/>
</dbReference>
<feature type="chain" id="PRO_5045965143" evidence="1">
    <location>
        <begin position="18"/>
        <end position="78"/>
    </location>
</feature>
<evidence type="ECO:0000313" key="2">
    <source>
        <dbReference type="EMBL" id="MEZ0476058.1"/>
    </source>
</evidence>
<evidence type="ECO:0000256" key="1">
    <source>
        <dbReference type="SAM" id="SignalP"/>
    </source>
</evidence>
<keyword evidence="1" id="KW-0732">Signal</keyword>
<accession>A0ABV4HV88</accession>
<name>A0ABV4HV88_9GAMM</name>
<dbReference type="Proteomes" id="UP001566331">
    <property type="component" value="Unassembled WGS sequence"/>
</dbReference>
<feature type="signal peptide" evidence="1">
    <location>
        <begin position="1"/>
        <end position="17"/>
    </location>
</feature>
<reference evidence="2 3" key="1">
    <citation type="submission" date="2024-07" db="EMBL/GenBank/DDBJ databases">
        <title>Luteimonas salilacus sp. nov., isolated from the shore soil of Salt Lake in Tibet of China.</title>
        <authorList>
            <person name="Zhang X."/>
            <person name="Li A."/>
        </authorList>
    </citation>
    <scope>NUCLEOTIDE SEQUENCE [LARGE SCALE GENOMIC DNA]</scope>
    <source>
        <strain evidence="2 3">B3-2-R+30</strain>
    </source>
</reference>
<dbReference type="RefSeq" id="WP_370564368.1">
    <property type="nucleotide sequence ID" value="NZ_JBFWIB010000008.1"/>
</dbReference>
<organism evidence="2 3">
    <name type="scientific">Luteimonas salinilitoris</name>
    <dbReference type="NCBI Taxonomy" id="3237697"/>
    <lineage>
        <taxon>Bacteria</taxon>
        <taxon>Pseudomonadati</taxon>
        <taxon>Pseudomonadota</taxon>
        <taxon>Gammaproteobacteria</taxon>
        <taxon>Lysobacterales</taxon>
        <taxon>Lysobacteraceae</taxon>
        <taxon>Luteimonas</taxon>
    </lineage>
</organism>